<dbReference type="PANTHER" id="PTHR36573">
    <property type="entry name" value="INTERMEMBRANE PHOSPHOLIPID TRANSPORT SYSTEM BINDING PROTEIN MLAC"/>
    <property type="match status" value="1"/>
</dbReference>
<dbReference type="Pfam" id="PF05494">
    <property type="entry name" value="MlaC"/>
    <property type="match status" value="1"/>
</dbReference>
<gene>
    <name evidence="2" type="ORF">A142_00345</name>
</gene>
<comment type="caution">
    <text evidence="2">The sequence shown here is derived from an EMBL/GenBank/DDBJ whole genome shotgun (WGS) entry which is preliminary data.</text>
</comment>
<dbReference type="PANTHER" id="PTHR36573:SF1">
    <property type="entry name" value="INTERMEMBRANE PHOSPHOLIPID TRANSPORT SYSTEM BINDING PROTEIN MLAC"/>
    <property type="match status" value="1"/>
</dbReference>
<evidence type="ECO:0000313" key="2">
    <source>
        <dbReference type="EMBL" id="OEF93918.1"/>
    </source>
</evidence>
<name>A0A1E5FU13_VIBSP</name>
<feature type="signal peptide" evidence="1">
    <location>
        <begin position="1"/>
        <end position="35"/>
    </location>
</feature>
<organism evidence="2 3">
    <name type="scientific">Vibrio splendidus 12E03</name>
    <dbReference type="NCBI Taxonomy" id="1191305"/>
    <lineage>
        <taxon>Bacteria</taxon>
        <taxon>Pseudomonadati</taxon>
        <taxon>Pseudomonadota</taxon>
        <taxon>Gammaproteobacteria</taxon>
        <taxon>Vibrionales</taxon>
        <taxon>Vibrionaceae</taxon>
        <taxon>Vibrio</taxon>
    </lineage>
</organism>
<dbReference type="InterPro" id="IPR008869">
    <property type="entry name" value="MlaC/ttg2D"/>
</dbReference>
<feature type="chain" id="PRO_5009176719" evidence="1">
    <location>
        <begin position="36"/>
        <end position="228"/>
    </location>
</feature>
<protein>
    <submittedName>
        <fullName evidence="2">Toluene tolerance protein</fullName>
    </submittedName>
</protein>
<dbReference type="Proteomes" id="UP000094802">
    <property type="component" value="Unassembled WGS sequence"/>
</dbReference>
<dbReference type="AlphaFoldDB" id="A0A1E5FU13"/>
<dbReference type="Gene3D" id="3.10.450.710">
    <property type="entry name" value="Tgt2/MlaC"/>
    <property type="match status" value="1"/>
</dbReference>
<dbReference type="InterPro" id="IPR042245">
    <property type="entry name" value="Tgt2/MlaC_sf"/>
</dbReference>
<proteinExistence type="predicted"/>
<evidence type="ECO:0000256" key="1">
    <source>
        <dbReference type="SAM" id="SignalP"/>
    </source>
</evidence>
<sequence length="228" mass="26132">MIAKLRSRHMLKTNNLFKVWFLTAVAFLMSAQAFAAESIDRTQPYQMMTQVAEVAFERLKSEQDNIHQDPELLKVIVEEELMPYVNAQYAALKLLGPNLKGADRKDVGVFIDSFRKYLVSSYAQVLTQYTDQTIEFGPEPKIKADSRITSIKVDIIDTPRPNIKLEFKLRKDKKSGEWKAFDMVAEGISLLSSKQSEWNTKIRQEGILQVADELEKLAAQPIRFESNK</sequence>
<evidence type="ECO:0000313" key="3">
    <source>
        <dbReference type="Proteomes" id="UP000094802"/>
    </source>
</evidence>
<keyword evidence="1" id="KW-0732">Signal</keyword>
<reference evidence="2 3" key="1">
    <citation type="journal article" date="2012" name="Science">
        <title>Ecological populations of bacteria act as socially cohesive units of antibiotic production and resistance.</title>
        <authorList>
            <person name="Cordero O.X."/>
            <person name="Wildschutte H."/>
            <person name="Kirkup B."/>
            <person name="Proehl S."/>
            <person name="Ngo L."/>
            <person name="Hussain F."/>
            <person name="Le Roux F."/>
            <person name="Mincer T."/>
            <person name="Polz M.F."/>
        </authorList>
    </citation>
    <scope>NUCLEOTIDE SEQUENCE [LARGE SCALE GENOMIC DNA]</scope>
    <source>
        <strain evidence="2 3">12E03</strain>
    </source>
</reference>
<accession>A0A1E5FU13</accession>
<dbReference type="PIRSF" id="PIRSF004649">
    <property type="entry name" value="MlaC"/>
    <property type="match status" value="1"/>
</dbReference>
<dbReference type="EMBL" id="AJZD02000093">
    <property type="protein sequence ID" value="OEF93918.1"/>
    <property type="molecule type" value="Genomic_DNA"/>
</dbReference>